<comment type="subcellular location">
    <subcellularLocation>
        <location evidence="1">Cell membrane</location>
        <topology evidence="1">Peripheral membrane protein</topology>
    </subcellularLocation>
</comment>
<dbReference type="Gene3D" id="3.40.50.300">
    <property type="entry name" value="P-loop containing nucleotide triphosphate hydrolases"/>
    <property type="match status" value="2"/>
</dbReference>
<evidence type="ECO:0000256" key="5">
    <source>
        <dbReference type="ARBA" id="ARBA00023004"/>
    </source>
</evidence>
<dbReference type="PANTHER" id="PTHR42771">
    <property type="entry name" value="IRON(3+)-HYDROXAMATE IMPORT ATP-BINDING PROTEIN FHUC"/>
    <property type="match status" value="1"/>
</dbReference>
<gene>
    <name evidence="9" type="ORF">SAMN05216529_10557</name>
</gene>
<name>A0A315ZXE7_9FIRM</name>
<keyword evidence="5" id="KW-0408">Iron</keyword>
<evidence type="ECO:0000256" key="4">
    <source>
        <dbReference type="ARBA" id="ARBA00022496"/>
    </source>
</evidence>
<dbReference type="RefSeq" id="WP_109710650.1">
    <property type="nucleotide sequence ID" value="NZ_QGDS01000005.1"/>
</dbReference>
<dbReference type="SUPFAM" id="SSF52540">
    <property type="entry name" value="P-loop containing nucleoside triphosphate hydrolases"/>
    <property type="match status" value="1"/>
</dbReference>
<organism evidence="9 10">
    <name type="scientific">Faecalicatena contorta</name>
    <dbReference type="NCBI Taxonomy" id="39482"/>
    <lineage>
        <taxon>Bacteria</taxon>
        <taxon>Bacillati</taxon>
        <taxon>Bacillota</taxon>
        <taxon>Clostridia</taxon>
        <taxon>Lachnospirales</taxon>
        <taxon>Lachnospiraceae</taxon>
        <taxon>Faecalicatena</taxon>
    </lineage>
</organism>
<evidence type="ECO:0000256" key="6">
    <source>
        <dbReference type="ARBA" id="ARBA00023065"/>
    </source>
</evidence>
<protein>
    <submittedName>
        <fullName evidence="9">Predicted ATPase</fullName>
    </submittedName>
</protein>
<dbReference type="SMART" id="SM00382">
    <property type="entry name" value="AAA"/>
    <property type="match status" value="1"/>
</dbReference>
<dbReference type="Proteomes" id="UP000254051">
    <property type="component" value="Unassembled WGS sequence"/>
</dbReference>
<dbReference type="InterPro" id="IPR027417">
    <property type="entry name" value="P-loop_NTPase"/>
</dbReference>
<accession>A0A315ZXE7</accession>
<keyword evidence="3" id="KW-1003">Cell membrane</keyword>
<evidence type="ECO:0000256" key="2">
    <source>
        <dbReference type="ARBA" id="ARBA00022448"/>
    </source>
</evidence>
<evidence type="ECO:0000313" key="10">
    <source>
        <dbReference type="Proteomes" id="UP000254051"/>
    </source>
</evidence>
<dbReference type="InterPro" id="IPR003593">
    <property type="entry name" value="AAA+_ATPase"/>
</dbReference>
<dbReference type="AlphaFoldDB" id="A0A315ZXE7"/>
<dbReference type="PANTHER" id="PTHR42771:SF2">
    <property type="entry name" value="IRON(3+)-HYDROXAMATE IMPORT ATP-BINDING PROTEIN FHUC"/>
    <property type="match status" value="1"/>
</dbReference>
<dbReference type="GO" id="GO:0006302">
    <property type="term" value="P:double-strand break repair"/>
    <property type="evidence" value="ECO:0007669"/>
    <property type="project" value="InterPro"/>
</dbReference>
<dbReference type="GO" id="GO:0016887">
    <property type="term" value="F:ATP hydrolysis activity"/>
    <property type="evidence" value="ECO:0007669"/>
    <property type="project" value="InterPro"/>
</dbReference>
<keyword evidence="6" id="KW-0406">Ion transport</keyword>
<dbReference type="OrthoDB" id="9784297at2"/>
<dbReference type="InterPro" id="IPR038729">
    <property type="entry name" value="Rad50/SbcC_AAA"/>
</dbReference>
<dbReference type="GO" id="GO:0005886">
    <property type="term" value="C:plasma membrane"/>
    <property type="evidence" value="ECO:0007669"/>
    <property type="project" value="UniProtKB-SubCell"/>
</dbReference>
<keyword evidence="10" id="KW-1185">Reference proteome</keyword>
<proteinExistence type="predicted"/>
<dbReference type="GO" id="GO:0006826">
    <property type="term" value="P:iron ion transport"/>
    <property type="evidence" value="ECO:0007669"/>
    <property type="project" value="UniProtKB-KW"/>
</dbReference>
<evidence type="ECO:0000313" key="9">
    <source>
        <dbReference type="EMBL" id="SUQ14084.1"/>
    </source>
</evidence>
<keyword evidence="7" id="KW-0472">Membrane</keyword>
<evidence type="ECO:0000256" key="1">
    <source>
        <dbReference type="ARBA" id="ARBA00004202"/>
    </source>
</evidence>
<dbReference type="Pfam" id="PF13476">
    <property type="entry name" value="AAA_23"/>
    <property type="match status" value="1"/>
</dbReference>
<dbReference type="EMBL" id="UHJJ01000005">
    <property type="protein sequence ID" value="SUQ14084.1"/>
    <property type="molecule type" value="Genomic_DNA"/>
</dbReference>
<evidence type="ECO:0000256" key="7">
    <source>
        <dbReference type="ARBA" id="ARBA00023136"/>
    </source>
</evidence>
<evidence type="ECO:0000259" key="8">
    <source>
        <dbReference type="SMART" id="SM00382"/>
    </source>
</evidence>
<dbReference type="InterPro" id="IPR003959">
    <property type="entry name" value="ATPase_AAA_core"/>
</dbReference>
<sequence>MNEQFIQGVIFDWNRIDNNSYLKKIEAFKGVEKLDFNKSITFFVGENGSGKSTLLEALAVAHGFNPEGGTRNYVFSTHDTHSELCNAIRISKGYRKEKWGYFLRAESFYNVATQEEEYADMAHPSAKYHEKSHGESFLALAQNNLQANGLYLFDEPEAALSPQRQLTLLMEIYKCAKKGAQFFIVTHSPILLGIPDADIYCFDDGSIHLCEYEETENYQITEMFINNRKILLDRLLTD</sequence>
<keyword evidence="4" id="KW-0410">Iron transport</keyword>
<keyword evidence="2" id="KW-0813">Transport</keyword>
<dbReference type="Pfam" id="PF13304">
    <property type="entry name" value="AAA_21"/>
    <property type="match status" value="1"/>
</dbReference>
<dbReference type="InterPro" id="IPR051535">
    <property type="entry name" value="Siderophore_ABC-ATPase"/>
</dbReference>
<dbReference type="GO" id="GO:0005524">
    <property type="term" value="F:ATP binding"/>
    <property type="evidence" value="ECO:0007669"/>
    <property type="project" value="InterPro"/>
</dbReference>
<feature type="domain" description="AAA+ ATPase" evidence="8">
    <location>
        <begin position="37"/>
        <end position="213"/>
    </location>
</feature>
<reference evidence="10" key="1">
    <citation type="submission" date="2017-07" db="EMBL/GenBank/DDBJ databases">
        <authorList>
            <person name="Varghese N."/>
            <person name="Submissions S."/>
        </authorList>
    </citation>
    <scope>NUCLEOTIDE SEQUENCE [LARGE SCALE GENOMIC DNA]</scope>
    <source>
        <strain evidence="10">NLAE-zl-C134</strain>
    </source>
</reference>
<evidence type="ECO:0000256" key="3">
    <source>
        <dbReference type="ARBA" id="ARBA00022475"/>
    </source>
</evidence>